<sequence>MTTYPMTITLSVGQPLVFNVVEPQPSDIEYADEVGRAVESDQQQVSGDGQQEPRWLKFDTWITTGPRPSDRGAAIGTLKAALRFAVRAEIDGLRYDITRIRLVAHAPSGNGYRVSLRMIGPRPDFYSVDANGAFVAYAPLW</sequence>
<evidence type="ECO:0000313" key="2">
    <source>
        <dbReference type="Proteomes" id="UP000056209"/>
    </source>
</evidence>
<name>A0A100HNF4_9DEIO</name>
<dbReference type="RefSeq" id="WP_058980079.1">
    <property type="nucleotide sequence ID" value="NZ_BCMS01000006.1"/>
</dbReference>
<reference evidence="2" key="1">
    <citation type="submission" date="2015-11" db="EMBL/GenBank/DDBJ databases">
        <title>Draft Genome Sequence of the Radioresistant Bacterium Deinococcus grandis, Isolated from Freshwater Fish in Japan.</title>
        <authorList>
            <person name="Satoh K."/>
            <person name="Onodera T."/>
            <person name="Omoso K."/>
            <person name="Takeda-Yano K."/>
            <person name="Katayama T."/>
            <person name="Oono Y."/>
            <person name="Narumi I."/>
        </authorList>
    </citation>
    <scope>NUCLEOTIDE SEQUENCE [LARGE SCALE GENOMIC DNA]</scope>
    <source>
        <strain evidence="2">ATCC 43672</strain>
    </source>
</reference>
<protein>
    <submittedName>
        <fullName evidence="1">Pyridoxamine 5'-phosphate oxidase-like, FMN-binding</fullName>
    </submittedName>
</protein>
<dbReference type="Proteomes" id="UP000056209">
    <property type="component" value="Unassembled WGS sequence"/>
</dbReference>
<dbReference type="AlphaFoldDB" id="A0A100HNF4"/>
<accession>A0A100HNF4</accession>
<evidence type="ECO:0000313" key="1">
    <source>
        <dbReference type="EMBL" id="GAQ23918.1"/>
    </source>
</evidence>
<dbReference type="EMBL" id="BCMS01000006">
    <property type="protein sequence ID" value="GAQ23918.1"/>
    <property type="molecule type" value="Genomic_DNA"/>
</dbReference>
<keyword evidence="2" id="KW-1185">Reference proteome</keyword>
<gene>
    <name evidence="1" type="ORF">DEIGR_400051</name>
</gene>
<organism evidence="1 2">
    <name type="scientific">Deinococcus grandis</name>
    <dbReference type="NCBI Taxonomy" id="57498"/>
    <lineage>
        <taxon>Bacteria</taxon>
        <taxon>Thermotogati</taxon>
        <taxon>Deinococcota</taxon>
        <taxon>Deinococci</taxon>
        <taxon>Deinococcales</taxon>
        <taxon>Deinococcaceae</taxon>
        <taxon>Deinococcus</taxon>
    </lineage>
</organism>
<dbReference type="OrthoDB" id="9962833at2"/>
<proteinExistence type="predicted"/>
<comment type="caution">
    <text evidence="1">The sequence shown here is derived from an EMBL/GenBank/DDBJ whole genome shotgun (WGS) entry which is preliminary data.</text>
</comment>